<dbReference type="AlphaFoldDB" id="X1A5D9"/>
<sequence>MKRNHEKEALRWFTQASDEFNDADDLRKMKKFYLALFHFQQAGEKALKAFLYLKLKSRDVFYTHSIADLSIMAIEIDSDFEVISPTKKLDQYYISTRYPNILPGGIPSRFFDDPKEAEDAMLLAKKIVDLVEAKSSIMLHIRWLTIRSHFSSHHYLLHI</sequence>
<gene>
    <name evidence="2" type="ORF">S01H4_09302</name>
</gene>
<dbReference type="Pfam" id="PF05168">
    <property type="entry name" value="HEPN"/>
    <property type="match status" value="1"/>
</dbReference>
<feature type="non-terminal residue" evidence="2">
    <location>
        <position position="159"/>
    </location>
</feature>
<comment type="caution">
    <text evidence="2">The sequence shown here is derived from an EMBL/GenBank/DDBJ whole genome shotgun (WGS) entry which is preliminary data.</text>
</comment>
<proteinExistence type="predicted"/>
<dbReference type="InterPro" id="IPR007842">
    <property type="entry name" value="HEPN_dom"/>
</dbReference>
<protein>
    <recommendedName>
        <fullName evidence="1">HEPN domain-containing protein</fullName>
    </recommendedName>
</protein>
<feature type="domain" description="HEPN" evidence="1">
    <location>
        <begin position="13"/>
        <end position="127"/>
    </location>
</feature>
<name>X1A5D9_9ZZZZ</name>
<dbReference type="SMART" id="SM00748">
    <property type="entry name" value="HEPN"/>
    <property type="match status" value="1"/>
</dbReference>
<evidence type="ECO:0000259" key="1">
    <source>
        <dbReference type="PROSITE" id="PS50910"/>
    </source>
</evidence>
<organism evidence="2">
    <name type="scientific">marine sediment metagenome</name>
    <dbReference type="NCBI Taxonomy" id="412755"/>
    <lineage>
        <taxon>unclassified sequences</taxon>
        <taxon>metagenomes</taxon>
        <taxon>ecological metagenomes</taxon>
    </lineage>
</organism>
<reference evidence="2" key="1">
    <citation type="journal article" date="2014" name="Front. Microbiol.">
        <title>High frequency of phylogenetically diverse reductive dehalogenase-homologous genes in deep subseafloor sedimentary metagenomes.</title>
        <authorList>
            <person name="Kawai M."/>
            <person name="Futagami T."/>
            <person name="Toyoda A."/>
            <person name="Takaki Y."/>
            <person name="Nishi S."/>
            <person name="Hori S."/>
            <person name="Arai W."/>
            <person name="Tsubouchi T."/>
            <person name="Morono Y."/>
            <person name="Uchiyama I."/>
            <person name="Ito T."/>
            <person name="Fujiyama A."/>
            <person name="Inagaki F."/>
            <person name="Takami H."/>
        </authorList>
    </citation>
    <scope>NUCLEOTIDE SEQUENCE</scope>
    <source>
        <strain evidence="2">Expedition CK06-06</strain>
    </source>
</reference>
<accession>X1A5D9</accession>
<dbReference type="SUPFAM" id="SSF81593">
    <property type="entry name" value="Nucleotidyltransferase substrate binding subunit/domain"/>
    <property type="match status" value="1"/>
</dbReference>
<dbReference type="PROSITE" id="PS50910">
    <property type="entry name" value="HEPN"/>
    <property type="match status" value="1"/>
</dbReference>
<dbReference type="Gene3D" id="1.20.120.330">
    <property type="entry name" value="Nucleotidyltransferases domain 2"/>
    <property type="match status" value="1"/>
</dbReference>
<evidence type="ECO:0000313" key="2">
    <source>
        <dbReference type="EMBL" id="GAG55411.1"/>
    </source>
</evidence>
<dbReference type="EMBL" id="BART01003334">
    <property type="protein sequence ID" value="GAG55411.1"/>
    <property type="molecule type" value="Genomic_DNA"/>
</dbReference>